<evidence type="ECO:0000256" key="1">
    <source>
        <dbReference type="SAM" id="MobiDB-lite"/>
    </source>
</evidence>
<accession>X1IW02</accession>
<gene>
    <name evidence="2" type="ORF">S03H2_53362</name>
</gene>
<feature type="region of interest" description="Disordered" evidence="1">
    <location>
        <begin position="1"/>
        <end position="20"/>
    </location>
</feature>
<evidence type="ECO:0000313" key="2">
    <source>
        <dbReference type="EMBL" id="GAH73430.1"/>
    </source>
</evidence>
<feature type="compositionally biased region" description="Basic residues" evidence="1">
    <location>
        <begin position="7"/>
        <end position="20"/>
    </location>
</feature>
<sequence length="74" mass="8587">MFESVKLKAKKPSSTHKKHRSNYVLEQGKKIGKDGKLVSLERIIDRDSNHYKEIVKDKDGKVIVNKDEKLSKHK</sequence>
<proteinExistence type="predicted"/>
<protein>
    <submittedName>
        <fullName evidence="2">Uncharacterized protein</fullName>
    </submittedName>
</protein>
<organism evidence="2">
    <name type="scientific">marine sediment metagenome</name>
    <dbReference type="NCBI Taxonomy" id="412755"/>
    <lineage>
        <taxon>unclassified sequences</taxon>
        <taxon>metagenomes</taxon>
        <taxon>ecological metagenomes</taxon>
    </lineage>
</organism>
<name>X1IW02_9ZZZZ</name>
<dbReference type="AlphaFoldDB" id="X1IW02"/>
<comment type="caution">
    <text evidence="2">The sequence shown here is derived from an EMBL/GenBank/DDBJ whole genome shotgun (WGS) entry which is preliminary data.</text>
</comment>
<reference evidence="2" key="1">
    <citation type="journal article" date="2014" name="Front. Microbiol.">
        <title>High frequency of phylogenetically diverse reductive dehalogenase-homologous genes in deep subseafloor sedimentary metagenomes.</title>
        <authorList>
            <person name="Kawai M."/>
            <person name="Futagami T."/>
            <person name="Toyoda A."/>
            <person name="Takaki Y."/>
            <person name="Nishi S."/>
            <person name="Hori S."/>
            <person name="Arai W."/>
            <person name="Tsubouchi T."/>
            <person name="Morono Y."/>
            <person name="Uchiyama I."/>
            <person name="Ito T."/>
            <person name="Fujiyama A."/>
            <person name="Inagaki F."/>
            <person name="Takami H."/>
        </authorList>
    </citation>
    <scope>NUCLEOTIDE SEQUENCE</scope>
    <source>
        <strain evidence="2">Expedition CK06-06</strain>
    </source>
</reference>
<dbReference type="EMBL" id="BARU01033962">
    <property type="protein sequence ID" value="GAH73430.1"/>
    <property type="molecule type" value="Genomic_DNA"/>
</dbReference>